<dbReference type="Pfam" id="PF19665">
    <property type="entry name" value="DUF6168"/>
    <property type="match status" value="1"/>
</dbReference>
<dbReference type="InterPro" id="IPR046166">
    <property type="entry name" value="DUF6168"/>
</dbReference>
<organism evidence="2 3">
    <name type="scientific">Leeuwenhoekiella parthenopeia</name>
    <dbReference type="NCBI Taxonomy" id="2890320"/>
    <lineage>
        <taxon>Bacteria</taxon>
        <taxon>Pseudomonadati</taxon>
        <taxon>Bacteroidota</taxon>
        <taxon>Flavobacteriia</taxon>
        <taxon>Flavobacteriales</taxon>
        <taxon>Flavobacteriaceae</taxon>
        <taxon>Leeuwenhoekiella</taxon>
    </lineage>
</organism>
<dbReference type="EMBL" id="JAJGMW010000005">
    <property type="protein sequence ID" value="MCC4212159.1"/>
    <property type="molecule type" value="Genomic_DNA"/>
</dbReference>
<feature type="transmembrane region" description="Helical" evidence="1">
    <location>
        <begin position="44"/>
        <end position="65"/>
    </location>
</feature>
<keyword evidence="1" id="KW-0472">Membrane</keyword>
<accession>A0ABS8GQ94</accession>
<protein>
    <submittedName>
        <fullName evidence="2">DUF6168 family protein</fullName>
    </submittedName>
</protein>
<keyword evidence="1" id="KW-0812">Transmembrane</keyword>
<dbReference type="RefSeq" id="WP_228229250.1">
    <property type="nucleotide sequence ID" value="NZ_JAJGMW010000005.1"/>
</dbReference>
<keyword evidence="3" id="KW-1185">Reference proteome</keyword>
<evidence type="ECO:0000313" key="3">
    <source>
        <dbReference type="Proteomes" id="UP001197770"/>
    </source>
</evidence>
<feature type="transmembrane region" description="Helical" evidence="1">
    <location>
        <begin position="111"/>
        <end position="128"/>
    </location>
</feature>
<sequence length="132" mass="15212">MNLNKRLLSNAALLLVTGVVAYFLHSGLLQLLDIELPYKLLNFYLFAGISSLIICLTFISLPALVPAFYDKLGFIFLFTIFGKLLFMGLVFKDLLFQEEVFTRLQRLSMLIPIFIFLIYEVLLLIRILNKKT</sequence>
<comment type="caution">
    <text evidence="2">The sequence shown here is derived from an EMBL/GenBank/DDBJ whole genome shotgun (WGS) entry which is preliminary data.</text>
</comment>
<gene>
    <name evidence="2" type="ORF">LLW17_05460</name>
</gene>
<evidence type="ECO:0000313" key="2">
    <source>
        <dbReference type="EMBL" id="MCC4212159.1"/>
    </source>
</evidence>
<keyword evidence="1" id="KW-1133">Transmembrane helix</keyword>
<feature type="transmembrane region" description="Helical" evidence="1">
    <location>
        <begin position="72"/>
        <end position="91"/>
    </location>
</feature>
<evidence type="ECO:0000256" key="1">
    <source>
        <dbReference type="SAM" id="Phobius"/>
    </source>
</evidence>
<dbReference type="Proteomes" id="UP001197770">
    <property type="component" value="Unassembled WGS sequence"/>
</dbReference>
<feature type="transmembrane region" description="Helical" evidence="1">
    <location>
        <begin position="7"/>
        <end position="24"/>
    </location>
</feature>
<name>A0ABS8GQ94_9FLAO</name>
<proteinExistence type="predicted"/>
<reference evidence="2 3" key="1">
    <citation type="submission" date="2021-11" db="EMBL/GenBank/DDBJ databases">
        <title>Seasonal and diel survey of microbial diversity of the Tyrrhenian coast.</title>
        <authorList>
            <person name="Gattoni G."/>
            <person name="Corral P."/>
        </authorList>
    </citation>
    <scope>NUCLEOTIDE SEQUENCE [LARGE SCALE GENOMIC DNA]</scope>
    <source>
        <strain evidence="2 3">Mr9</strain>
    </source>
</reference>